<accession>A0AAV7SM36</accession>
<evidence type="ECO:0000313" key="2">
    <source>
        <dbReference type="Proteomes" id="UP001066276"/>
    </source>
</evidence>
<dbReference type="AlphaFoldDB" id="A0AAV7SM36"/>
<proteinExistence type="predicted"/>
<name>A0AAV7SM36_PLEWA</name>
<gene>
    <name evidence="1" type="ORF">NDU88_005539</name>
</gene>
<evidence type="ECO:0000313" key="1">
    <source>
        <dbReference type="EMBL" id="KAJ1165110.1"/>
    </source>
</evidence>
<organism evidence="1 2">
    <name type="scientific">Pleurodeles waltl</name>
    <name type="common">Iberian ribbed newt</name>
    <dbReference type="NCBI Taxonomy" id="8319"/>
    <lineage>
        <taxon>Eukaryota</taxon>
        <taxon>Metazoa</taxon>
        <taxon>Chordata</taxon>
        <taxon>Craniata</taxon>
        <taxon>Vertebrata</taxon>
        <taxon>Euteleostomi</taxon>
        <taxon>Amphibia</taxon>
        <taxon>Batrachia</taxon>
        <taxon>Caudata</taxon>
        <taxon>Salamandroidea</taxon>
        <taxon>Salamandridae</taxon>
        <taxon>Pleurodelinae</taxon>
        <taxon>Pleurodeles</taxon>
    </lineage>
</organism>
<comment type="caution">
    <text evidence="1">The sequence shown here is derived from an EMBL/GenBank/DDBJ whole genome shotgun (WGS) entry which is preliminary data.</text>
</comment>
<reference evidence="1" key="1">
    <citation type="journal article" date="2022" name="bioRxiv">
        <title>Sequencing and chromosome-scale assembly of the giantPleurodeles waltlgenome.</title>
        <authorList>
            <person name="Brown T."/>
            <person name="Elewa A."/>
            <person name="Iarovenko S."/>
            <person name="Subramanian E."/>
            <person name="Araus A.J."/>
            <person name="Petzold A."/>
            <person name="Susuki M."/>
            <person name="Suzuki K.-i.T."/>
            <person name="Hayashi T."/>
            <person name="Toyoda A."/>
            <person name="Oliveira C."/>
            <person name="Osipova E."/>
            <person name="Leigh N.D."/>
            <person name="Simon A."/>
            <person name="Yun M.H."/>
        </authorList>
    </citation>
    <scope>NUCLEOTIDE SEQUENCE</scope>
    <source>
        <strain evidence="1">20211129_DDA</strain>
        <tissue evidence="1">Liver</tissue>
    </source>
</reference>
<keyword evidence="2" id="KW-1185">Reference proteome</keyword>
<dbReference type="Proteomes" id="UP001066276">
    <property type="component" value="Chromosome 4_2"/>
</dbReference>
<dbReference type="EMBL" id="JANPWB010000008">
    <property type="protein sequence ID" value="KAJ1165110.1"/>
    <property type="molecule type" value="Genomic_DNA"/>
</dbReference>
<protein>
    <recommendedName>
        <fullName evidence="3">Secreted protein</fullName>
    </recommendedName>
</protein>
<evidence type="ECO:0008006" key="3">
    <source>
        <dbReference type="Google" id="ProtNLM"/>
    </source>
</evidence>
<sequence length="115" mass="12570">MPRASVASPARVRWGPRSVFWIAAPAAALFSGRIVSFTVARPKAQDWVSVLVANNVQSFSSVSAFRNLACSLLRTRGHSKDRGSESVLPPSLVGAQNRKSLLITKDSQTHFFQME</sequence>